<accession>A0A7W8E5N3</accession>
<gene>
    <name evidence="1" type="ORF">HDF16_004535</name>
</gene>
<reference evidence="1 2" key="1">
    <citation type="submission" date="2020-08" db="EMBL/GenBank/DDBJ databases">
        <title>Genomic Encyclopedia of Type Strains, Phase IV (KMG-V): Genome sequencing to study the core and pangenomes of soil and plant-associated prokaryotes.</title>
        <authorList>
            <person name="Whitman W."/>
        </authorList>
    </citation>
    <scope>NUCLEOTIDE SEQUENCE [LARGE SCALE GENOMIC DNA]</scope>
    <source>
        <strain evidence="1 2">M8UP14</strain>
    </source>
</reference>
<evidence type="ECO:0000313" key="1">
    <source>
        <dbReference type="EMBL" id="MBB5059806.1"/>
    </source>
</evidence>
<dbReference type="EMBL" id="JACHIP010000007">
    <property type="protein sequence ID" value="MBB5059806.1"/>
    <property type="molecule type" value="Genomic_DNA"/>
</dbReference>
<comment type="caution">
    <text evidence="1">The sequence shown here is derived from an EMBL/GenBank/DDBJ whole genome shotgun (WGS) entry which is preliminary data.</text>
</comment>
<organism evidence="1 2">
    <name type="scientific">Granulicella aggregans</name>
    <dbReference type="NCBI Taxonomy" id="474949"/>
    <lineage>
        <taxon>Bacteria</taxon>
        <taxon>Pseudomonadati</taxon>
        <taxon>Acidobacteriota</taxon>
        <taxon>Terriglobia</taxon>
        <taxon>Terriglobales</taxon>
        <taxon>Acidobacteriaceae</taxon>
        <taxon>Granulicella</taxon>
    </lineage>
</organism>
<protein>
    <submittedName>
        <fullName evidence="1">Uncharacterized protein</fullName>
    </submittedName>
</protein>
<dbReference type="Proteomes" id="UP000540989">
    <property type="component" value="Unassembled WGS sequence"/>
</dbReference>
<evidence type="ECO:0000313" key="2">
    <source>
        <dbReference type="Proteomes" id="UP000540989"/>
    </source>
</evidence>
<name>A0A7W8E5N3_9BACT</name>
<proteinExistence type="predicted"/>
<dbReference type="RefSeq" id="WP_184221661.1">
    <property type="nucleotide sequence ID" value="NZ_JACHIP010000007.1"/>
</dbReference>
<dbReference type="AlphaFoldDB" id="A0A7W8E5N3"/>
<sequence>MSYADDPEGWHRLRDAYARMSDKELLLLNNQFDSLTDDAQGLLRNELTRRKLSASSAILPDMAEAPSELSAEDTEEGDAYFPADLLQRGGVALCECDTTDEANFVSFILGEERIASDIRRNEGRSDLRLPQVLVAPDDLEKAKQVLNSANLTELRPRFEAESAITSRDFAPPTCPNCSSEELFLESVEPTNTWVCEDCGTTWQDPPIGPLPAH</sequence>
<keyword evidence="2" id="KW-1185">Reference proteome</keyword>